<feature type="domain" description="Glycosyl transferase family 3" evidence="8">
    <location>
        <begin position="63"/>
        <end position="314"/>
    </location>
</feature>
<dbReference type="SUPFAM" id="SSF52418">
    <property type="entry name" value="Nucleoside phosphorylase/phosphoribosyltransferase catalytic domain"/>
    <property type="match status" value="1"/>
</dbReference>
<dbReference type="Gene3D" id="3.40.1030.10">
    <property type="entry name" value="Nucleoside phosphorylase/phosphoribosyltransferase catalytic domain"/>
    <property type="match status" value="1"/>
</dbReference>
<evidence type="ECO:0000256" key="1">
    <source>
        <dbReference type="ARBA" id="ARBA00004907"/>
    </source>
</evidence>
<keyword evidence="7" id="KW-0057">Aromatic amino acid biosynthesis</keyword>
<evidence type="ECO:0000256" key="6">
    <source>
        <dbReference type="ARBA" id="ARBA00022822"/>
    </source>
</evidence>
<dbReference type="InterPro" id="IPR035902">
    <property type="entry name" value="Nuc_phospho_transferase"/>
</dbReference>
<dbReference type="AlphaFoldDB" id="A0A1W1B985"/>
<dbReference type="PANTHER" id="PTHR43285">
    <property type="entry name" value="ANTHRANILATE PHOSPHORIBOSYLTRANSFERASE"/>
    <property type="match status" value="1"/>
</dbReference>
<dbReference type="GO" id="GO:0005829">
    <property type="term" value="C:cytosol"/>
    <property type="evidence" value="ECO:0007669"/>
    <property type="project" value="TreeGrafter"/>
</dbReference>
<accession>A0A1W1B985</accession>
<keyword evidence="6" id="KW-0822">Tryptophan biosynthesis</keyword>
<keyword evidence="3" id="KW-0028">Amino-acid biosynthesis</keyword>
<evidence type="ECO:0000256" key="3">
    <source>
        <dbReference type="ARBA" id="ARBA00022605"/>
    </source>
</evidence>
<dbReference type="GO" id="GO:0004048">
    <property type="term" value="F:anthranilate phosphoribosyltransferase activity"/>
    <property type="evidence" value="ECO:0007669"/>
    <property type="project" value="UniProtKB-EC"/>
</dbReference>
<evidence type="ECO:0000259" key="8">
    <source>
        <dbReference type="Pfam" id="PF00591"/>
    </source>
</evidence>
<dbReference type="Gene3D" id="1.20.970.10">
    <property type="entry name" value="Transferase, Pyrimidine Nucleoside Phosphorylase, Chain C"/>
    <property type="match status" value="1"/>
</dbReference>
<evidence type="ECO:0000256" key="5">
    <source>
        <dbReference type="ARBA" id="ARBA00022679"/>
    </source>
</evidence>
<dbReference type="FunFam" id="3.40.1030.10:FF:000002">
    <property type="entry name" value="Anthranilate phosphoribosyltransferase"/>
    <property type="match status" value="1"/>
</dbReference>
<comment type="pathway">
    <text evidence="1">Amino-acid biosynthesis; L-tryptophan biosynthesis; L-tryptophan from chorismate: step 2/5.</text>
</comment>
<name>A0A1W1B985_9ZZZZ</name>
<dbReference type="InterPro" id="IPR000312">
    <property type="entry name" value="Glycosyl_Trfase_fam3"/>
</dbReference>
<protein>
    <recommendedName>
        <fullName evidence="2">anthranilate phosphoribosyltransferase</fullName>
        <ecNumber evidence="2">2.4.2.18</ecNumber>
    </recommendedName>
</protein>
<evidence type="ECO:0000256" key="7">
    <source>
        <dbReference type="ARBA" id="ARBA00023141"/>
    </source>
</evidence>
<dbReference type="HAMAP" id="MF_00211">
    <property type="entry name" value="TrpD"/>
    <property type="match status" value="1"/>
</dbReference>
<evidence type="ECO:0000256" key="4">
    <source>
        <dbReference type="ARBA" id="ARBA00022676"/>
    </source>
</evidence>
<dbReference type="NCBIfam" id="TIGR01245">
    <property type="entry name" value="trpD"/>
    <property type="match status" value="1"/>
</dbReference>
<dbReference type="PANTHER" id="PTHR43285:SF2">
    <property type="entry name" value="ANTHRANILATE PHOSPHORIBOSYLTRANSFERASE"/>
    <property type="match status" value="1"/>
</dbReference>
<keyword evidence="4 9" id="KW-0328">Glycosyltransferase</keyword>
<proteinExistence type="inferred from homology"/>
<sequence length="328" mass="35694">MTYDEAKRAFLKLFRHEMSDEQMREFLLSLKLDESTPVETIAAAAEVMREFSIKLPIADELKEKAIDIVGTGGDKIGSFNISTATSIVCAAAGSYVAKHGNRSITSKSGSADVLEMLGVRLKLTPEQNAKLLEETGWCFMFAQNHHPAMKFIMPIRKSIPDKTVFNILGPLTNPADVKKSLLGVFDRSFVPKMAKAMQLNGAKDVMVVSSEEGMDEIGISGVTYAAHLKDGKIEELVIDPAEYGIRKNLLKSIKGGDAEANARIIMDILQGYASDAQRDVVLLNAATALYVDGMAGDIKEGLAMAKDVLEFGIAFEKLNDIVEVSSKL</sequence>
<reference evidence="9" key="1">
    <citation type="submission" date="2016-10" db="EMBL/GenBank/DDBJ databases">
        <authorList>
            <person name="de Groot N.N."/>
        </authorList>
    </citation>
    <scope>NUCLEOTIDE SEQUENCE</scope>
</reference>
<evidence type="ECO:0000313" key="9">
    <source>
        <dbReference type="EMBL" id="SFV50015.1"/>
    </source>
</evidence>
<dbReference type="Pfam" id="PF00591">
    <property type="entry name" value="Glycos_transf_3"/>
    <property type="match status" value="1"/>
</dbReference>
<gene>
    <name evidence="9" type="ORF">MNB_SM-7-227</name>
</gene>
<organism evidence="9">
    <name type="scientific">hydrothermal vent metagenome</name>
    <dbReference type="NCBI Taxonomy" id="652676"/>
    <lineage>
        <taxon>unclassified sequences</taxon>
        <taxon>metagenomes</taxon>
        <taxon>ecological metagenomes</taxon>
    </lineage>
</organism>
<dbReference type="EC" id="2.4.2.18" evidence="2"/>
<evidence type="ECO:0000256" key="2">
    <source>
        <dbReference type="ARBA" id="ARBA00011948"/>
    </source>
</evidence>
<dbReference type="EMBL" id="FPHB01000008">
    <property type="protein sequence ID" value="SFV50015.1"/>
    <property type="molecule type" value="Genomic_DNA"/>
</dbReference>
<dbReference type="InterPro" id="IPR005940">
    <property type="entry name" value="Anthranilate_Pribosyl_Tfrase"/>
</dbReference>
<dbReference type="GO" id="GO:0000162">
    <property type="term" value="P:L-tryptophan biosynthetic process"/>
    <property type="evidence" value="ECO:0007669"/>
    <property type="project" value="UniProtKB-KW"/>
</dbReference>
<keyword evidence="5 9" id="KW-0808">Transferase</keyword>